<evidence type="ECO:0000256" key="3">
    <source>
        <dbReference type="HAMAP-Rule" id="MF_01077"/>
    </source>
</evidence>
<dbReference type="SUPFAM" id="SSF75420">
    <property type="entry name" value="YhbC-like, N-terminal domain"/>
    <property type="match status" value="1"/>
</dbReference>
<proteinExistence type="inferred from homology"/>
<feature type="region of interest" description="Disordered" evidence="4">
    <location>
        <begin position="1"/>
        <end position="62"/>
    </location>
</feature>
<dbReference type="HAMAP" id="MF_01077">
    <property type="entry name" value="RimP"/>
    <property type="match status" value="1"/>
</dbReference>
<comment type="similarity">
    <text evidence="3">Belongs to the RimP family.</text>
</comment>
<comment type="function">
    <text evidence="3">Required for maturation of 30S ribosomal subunits.</text>
</comment>
<dbReference type="CDD" id="cd01734">
    <property type="entry name" value="YlxS_C"/>
    <property type="match status" value="1"/>
</dbReference>
<evidence type="ECO:0000259" key="5">
    <source>
        <dbReference type="Pfam" id="PF02576"/>
    </source>
</evidence>
<feature type="compositionally biased region" description="Low complexity" evidence="4">
    <location>
        <begin position="1"/>
        <end position="29"/>
    </location>
</feature>
<feature type="domain" description="Ribosome maturation factor RimP C-terminal" evidence="6">
    <location>
        <begin position="156"/>
        <end position="216"/>
    </location>
</feature>
<evidence type="ECO:0000313" key="8">
    <source>
        <dbReference type="Proteomes" id="UP001500655"/>
    </source>
</evidence>
<protein>
    <recommendedName>
        <fullName evidence="3">Ribosome maturation factor RimP</fullName>
    </recommendedName>
</protein>
<name>A0ABN2KLA5_9ACTN</name>
<feature type="compositionally biased region" description="Acidic residues" evidence="4">
    <location>
        <begin position="229"/>
        <end position="253"/>
    </location>
</feature>
<dbReference type="RefSeq" id="WP_344082534.1">
    <property type="nucleotide sequence ID" value="NZ_BAAALS010000015.1"/>
</dbReference>
<dbReference type="PANTHER" id="PTHR33867:SF1">
    <property type="entry name" value="RIBOSOME MATURATION FACTOR RIMP"/>
    <property type="match status" value="1"/>
</dbReference>
<dbReference type="InterPro" id="IPR036847">
    <property type="entry name" value="RimP_C_sf"/>
</dbReference>
<evidence type="ECO:0000256" key="4">
    <source>
        <dbReference type="SAM" id="MobiDB-lite"/>
    </source>
</evidence>
<dbReference type="Proteomes" id="UP001500655">
    <property type="component" value="Unassembled WGS sequence"/>
</dbReference>
<feature type="domain" description="Ribosome maturation factor RimP N-terminal" evidence="5">
    <location>
        <begin position="77"/>
        <end position="153"/>
    </location>
</feature>
<evidence type="ECO:0000259" key="6">
    <source>
        <dbReference type="Pfam" id="PF17384"/>
    </source>
</evidence>
<evidence type="ECO:0000256" key="2">
    <source>
        <dbReference type="ARBA" id="ARBA00022517"/>
    </source>
</evidence>
<dbReference type="Gene3D" id="3.30.300.70">
    <property type="entry name" value="RimP-like superfamily, N-terminal"/>
    <property type="match status" value="1"/>
</dbReference>
<dbReference type="InterPro" id="IPR003728">
    <property type="entry name" value="Ribosome_maturation_RimP"/>
</dbReference>
<feature type="compositionally biased region" description="Gly residues" evidence="4">
    <location>
        <begin position="41"/>
        <end position="55"/>
    </location>
</feature>
<accession>A0ABN2KLA5</accession>
<dbReference type="EMBL" id="BAAALS010000015">
    <property type="protein sequence ID" value="GAA1759392.1"/>
    <property type="molecule type" value="Genomic_DNA"/>
</dbReference>
<evidence type="ECO:0000256" key="1">
    <source>
        <dbReference type="ARBA" id="ARBA00022490"/>
    </source>
</evidence>
<dbReference type="Pfam" id="PF17384">
    <property type="entry name" value="DUF150_C"/>
    <property type="match status" value="1"/>
</dbReference>
<organism evidence="7 8">
    <name type="scientific">Luedemannella helvata</name>
    <dbReference type="NCBI Taxonomy" id="349315"/>
    <lineage>
        <taxon>Bacteria</taxon>
        <taxon>Bacillati</taxon>
        <taxon>Actinomycetota</taxon>
        <taxon>Actinomycetes</taxon>
        <taxon>Micromonosporales</taxon>
        <taxon>Micromonosporaceae</taxon>
        <taxon>Luedemannella</taxon>
    </lineage>
</organism>
<keyword evidence="2 3" id="KW-0690">Ribosome biogenesis</keyword>
<feature type="region of interest" description="Disordered" evidence="4">
    <location>
        <begin position="229"/>
        <end position="260"/>
    </location>
</feature>
<keyword evidence="8" id="KW-1185">Reference proteome</keyword>
<dbReference type="Pfam" id="PF02576">
    <property type="entry name" value="RimP_N"/>
    <property type="match status" value="1"/>
</dbReference>
<dbReference type="PANTHER" id="PTHR33867">
    <property type="entry name" value="RIBOSOME MATURATION FACTOR RIMP"/>
    <property type="match status" value="1"/>
</dbReference>
<comment type="subcellular location">
    <subcellularLocation>
        <location evidence="3">Cytoplasm</location>
    </subcellularLocation>
</comment>
<comment type="caution">
    <text evidence="7">The sequence shown here is derived from an EMBL/GenBank/DDBJ whole genome shotgun (WGS) entry which is preliminary data.</text>
</comment>
<gene>
    <name evidence="3" type="primary">rimP</name>
    <name evidence="7" type="ORF">GCM10009681_33300</name>
</gene>
<dbReference type="InterPro" id="IPR028989">
    <property type="entry name" value="RimP_N"/>
</dbReference>
<dbReference type="SUPFAM" id="SSF74942">
    <property type="entry name" value="YhbC-like, C-terminal domain"/>
    <property type="match status" value="1"/>
</dbReference>
<keyword evidence="1 3" id="KW-0963">Cytoplasm</keyword>
<dbReference type="InterPro" id="IPR028998">
    <property type="entry name" value="RimP_C"/>
</dbReference>
<dbReference type="InterPro" id="IPR035956">
    <property type="entry name" value="RimP_N_sf"/>
</dbReference>
<reference evidence="7 8" key="1">
    <citation type="journal article" date="2019" name="Int. J. Syst. Evol. Microbiol.">
        <title>The Global Catalogue of Microorganisms (GCM) 10K type strain sequencing project: providing services to taxonomists for standard genome sequencing and annotation.</title>
        <authorList>
            <consortium name="The Broad Institute Genomics Platform"/>
            <consortium name="The Broad Institute Genome Sequencing Center for Infectious Disease"/>
            <person name="Wu L."/>
            <person name="Ma J."/>
        </authorList>
    </citation>
    <scope>NUCLEOTIDE SEQUENCE [LARGE SCALE GENOMIC DNA]</scope>
    <source>
        <strain evidence="7 8">JCM 13249</strain>
    </source>
</reference>
<sequence>MAAQQGRRAASPSGSGSGPQRGSQRASGSGRAGAGSRRDGAGGARGGAPKSGGNGFDARPPRGEDLAAQRARLHDVIEPVVRDAGFDLEELKVSRMGRTHVVRVVVDGEDGISLDDVAQISRAASAALDEAELSGGAFTAEAYQLEVSSPGVDRPLTLPRHWRRNVNRLVKVKAGEKMLTGRVVAVAADGVTLDVNGTRHELAFGDLGQGHVQIEFSRLAELADEDIGEEFTGDEDDETDDELIIDEMIDDEDGKGRDEA</sequence>
<dbReference type="NCBIfam" id="NF000930">
    <property type="entry name" value="PRK00092.2-2"/>
    <property type="match status" value="1"/>
</dbReference>
<evidence type="ECO:0000313" key="7">
    <source>
        <dbReference type="EMBL" id="GAA1759392.1"/>
    </source>
</evidence>